<keyword evidence="3" id="KW-1185">Reference proteome</keyword>
<dbReference type="InterPro" id="IPR043502">
    <property type="entry name" value="DNA/RNA_pol_sf"/>
</dbReference>
<name>A0AAV3RZM5_LITER</name>
<reference evidence="2 3" key="1">
    <citation type="submission" date="2024-01" db="EMBL/GenBank/DDBJ databases">
        <title>The complete chloroplast genome sequence of Lithospermum erythrorhizon: insights into the phylogenetic relationship among Boraginaceae species and the maternal lineages of purple gromwells.</title>
        <authorList>
            <person name="Okada T."/>
            <person name="Watanabe K."/>
        </authorList>
    </citation>
    <scope>NUCLEOTIDE SEQUENCE [LARGE SCALE GENOMIC DNA]</scope>
</reference>
<evidence type="ECO:0000259" key="1">
    <source>
        <dbReference type="Pfam" id="PF00078"/>
    </source>
</evidence>
<proteinExistence type="predicted"/>
<dbReference type="EMBL" id="BAABME010013048">
    <property type="protein sequence ID" value="GAA0185762.1"/>
    <property type="molecule type" value="Genomic_DNA"/>
</dbReference>
<dbReference type="SUPFAM" id="SSF56672">
    <property type="entry name" value="DNA/RNA polymerases"/>
    <property type="match status" value="1"/>
</dbReference>
<evidence type="ECO:0000313" key="2">
    <source>
        <dbReference type="EMBL" id="GAA0185762.1"/>
    </source>
</evidence>
<dbReference type="AlphaFoldDB" id="A0AAV3RZM5"/>
<dbReference type="InterPro" id="IPR000477">
    <property type="entry name" value="RT_dom"/>
</dbReference>
<feature type="domain" description="Reverse transcriptase" evidence="1">
    <location>
        <begin position="43"/>
        <end position="137"/>
    </location>
</feature>
<evidence type="ECO:0000313" key="3">
    <source>
        <dbReference type="Proteomes" id="UP001454036"/>
    </source>
</evidence>
<dbReference type="InterPro" id="IPR053134">
    <property type="entry name" value="RNA-dir_DNA_polymerase"/>
</dbReference>
<protein>
    <recommendedName>
        <fullName evidence="1">Reverse transcriptase domain-containing protein</fullName>
    </recommendedName>
</protein>
<accession>A0AAV3RZM5</accession>
<dbReference type="PANTHER" id="PTHR24559">
    <property type="entry name" value="TRANSPOSON TY3-I GAG-POL POLYPROTEIN"/>
    <property type="match status" value="1"/>
</dbReference>
<comment type="caution">
    <text evidence="2">The sequence shown here is derived from an EMBL/GenBank/DDBJ whole genome shotgun (WGS) entry which is preliminary data.</text>
</comment>
<dbReference type="CDD" id="cd01647">
    <property type="entry name" value="RT_LTR"/>
    <property type="match status" value="1"/>
</dbReference>
<dbReference type="Gene3D" id="3.30.70.270">
    <property type="match status" value="1"/>
</dbReference>
<organism evidence="2 3">
    <name type="scientific">Lithospermum erythrorhizon</name>
    <name type="common">Purple gromwell</name>
    <name type="synonym">Lithospermum officinale var. erythrorhizon</name>
    <dbReference type="NCBI Taxonomy" id="34254"/>
    <lineage>
        <taxon>Eukaryota</taxon>
        <taxon>Viridiplantae</taxon>
        <taxon>Streptophyta</taxon>
        <taxon>Embryophyta</taxon>
        <taxon>Tracheophyta</taxon>
        <taxon>Spermatophyta</taxon>
        <taxon>Magnoliopsida</taxon>
        <taxon>eudicotyledons</taxon>
        <taxon>Gunneridae</taxon>
        <taxon>Pentapetalae</taxon>
        <taxon>asterids</taxon>
        <taxon>lamiids</taxon>
        <taxon>Boraginales</taxon>
        <taxon>Boraginaceae</taxon>
        <taxon>Boraginoideae</taxon>
        <taxon>Lithospermeae</taxon>
        <taxon>Lithospermum</taxon>
    </lineage>
</organism>
<sequence length="141" mass="16192">MHGLDPKVAVHYLVLQNGARSVKQGQRRFRPELVPSIEVEVNRLIDARDLNHACLKDDFPLPIPELMIDATTVHEALTFMDGSSRYNQIKMAAAYEELVAFRTPKRVYCYKLMPFGLKNAGATYRRAILKIFDDMMHKNVE</sequence>
<dbReference type="Pfam" id="PF00078">
    <property type="entry name" value="RVT_1"/>
    <property type="match status" value="1"/>
</dbReference>
<dbReference type="Proteomes" id="UP001454036">
    <property type="component" value="Unassembled WGS sequence"/>
</dbReference>
<dbReference type="PANTHER" id="PTHR24559:SF439">
    <property type="entry name" value="RETROTRANSPOSON, UNCLASSIFIED-LIKE PROTEIN"/>
    <property type="match status" value="1"/>
</dbReference>
<dbReference type="InterPro" id="IPR043128">
    <property type="entry name" value="Rev_trsase/Diguanyl_cyclase"/>
</dbReference>
<gene>
    <name evidence="2" type="ORF">LIER_33050</name>
</gene>